<dbReference type="InterPro" id="IPR001647">
    <property type="entry name" value="HTH_TetR"/>
</dbReference>
<evidence type="ECO:0000259" key="3">
    <source>
        <dbReference type="PROSITE" id="PS50977"/>
    </source>
</evidence>
<protein>
    <submittedName>
        <fullName evidence="4">TetR family transcriptional regulator</fullName>
    </submittedName>
</protein>
<dbReference type="PANTHER" id="PTHR43479">
    <property type="entry name" value="ACREF/ENVCD OPERON REPRESSOR-RELATED"/>
    <property type="match status" value="1"/>
</dbReference>
<evidence type="ECO:0000256" key="2">
    <source>
        <dbReference type="PROSITE-ProRule" id="PRU00335"/>
    </source>
</evidence>
<evidence type="ECO:0000313" key="5">
    <source>
        <dbReference type="Proteomes" id="UP000192391"/>
    </source>
</evidence>
<dbReference type="KEGG" id="elim:B2M23_05545"/>
<name>A0AAC9W2J5_EUBLI</name>
<dbReference type="Gene3D" id="1.10.357.10">
    <property type="entry name" value="Tetracycline Repressor, domain 2"/>
    <property type="match status" value="1"/>
</dbReference>
<gene>
    <name evidence="4" type="ORF">B2M23_05545</name>
</gene>
<organism evidence="4 5">
    <name type="scientific">Eubacterium limosum</name>
    <dbReference type="NCBI Taxonomy" id="1736"/>
    <lineage>
        <taxon>Bacteria</taxon>
        <taxon>Bacillati</taxon>
        <taxon>Bacillota</taxon>
        <taxon>Clostridia</taxon>
        <taxon>Eubacteriales</taxon>
        <taxon>Eubacteriaceae</taxon>
        <taxon>Eubacterium</taxon>
    </lineage>
</organism>
<evidence type="ECO:0000256" key="1">
    <source>
        <dbReference type="ARBA" id="ARBA00023125"/>
    </source>
</evidence>
<feature type="DNA-binding region" description="H-T-H motif" evidence="2">
    <location>
        <begin position="51"/>
        <end position="70"/>
    </location>
</feature>
<proteinExistence type="predicted"/>
<dbReference type="GO" id="GO:0003677">
    <property type="term" value="F:DNA binding"/>
    <property type="evidence" value="ECO:0007669"/>
    <property type="project" value="UniProtKB-UniRule"/>
</dbReference>
<feature type="domain" description="HTH tetR-type" evidence="3">
    <location>
        <begin position="28"/>
        <end position="88"/>
    </location>
</feature>
<dbReference type="PANTHER" id="PTHR43479:SF11">
    <property type="entry name" value="ACREF_ENVCD OPERON REPRESSOR-RELATED"/>
    <property type="match status" value="1"/>
</dbReference>
<dbReference type="Proteomes" id="UP000192391">
    <property type="component" value="Chromosome"/>
</dbReference>
<dbReference type="PRINTS" id="PR00455">
    <property type="entry name" value="HTHTETR"/>
</dbReference>
<sequence length="236" mass="27922">MMCYNREKIRKNGRLREGSDRITYKKSKETNDRIVAVARKLFYEKGFKKTSVRQICKDAGINHSLIYYYFKSGKYGIAQYLINEHIRKCIKALSKHYSYQSDYLLYHLLLLRFLFREISQDPIELECYINAWEEEQIDRPFSIETYTIAKGLGMNVSYTDVQTAVLMSDYVWKGLYEAKQNGILELTDSEIRKRTDLTRWMNIGLDKAFILEKIAVAEELLRDIPIYHIHLILEDG</sequence>
<dbReference type="InterPro" id="IPR009057">
    <property type="entry name" value="Homeodomain-like_sf"/>
</dbReference>
<dbReference type="EMBL" id="CP019962">
    <property type="protein sequence ID" value="ARD65039.1"/>
    <property type="molecule type" value="Genomic_DNA"/>
</dbReference>
<dbReference type="InterPro" id="IPR050624">
    <property type="entry name" value="HTH-type_Tx_Regulator"/>
</dbReference>
<reference evidence="5" key="1">
    <citation type="journal article" date="2017" name="Sci. Rep.">
        <title>Determination of the Genome and Primary Transcriptome of Syngas Fermenting Eubacterium limosum ATCC 8486.</title>
        <authorList>
            <person name="Song Y."/>
            <person name="Shin J."/>
            <person name="Jeong Y."/>
            <person name="Jin S."/>
            <person name="Lee J.K."/>
            <person name="Kim D.R."/>
            <person name="Kim S.C."/>
            <person name="Cho S."/>
            <person name="Cho B.K."/>
        </authorList>
    </citation>
    <scope>NUCLEOTIDE SEQUENCE [LARGE SCALE GENOMIC DNA]</scope>
    <source>
        <strain evidence="5">ATCC 8486</strain>
    </source>
</reference>
<dbReference type="SUPFAM" id="SSF46689">
    <property type="entry name" value="Homeodomain-like"/>
    <property type="match status" value="1"/>
</dbReference>
<dbReference type="AlphaFoldDB" id="A0AAC9W2J5"/>
<accession>A0AAC9W2J5</accession>
<dbReference type="PROSITE" id="PS50977">
    <property type="entry name" value="HTH_TETR_2"/>
    <property type="match status" value="1"/>
</dbReference>
<dbReference type="Pfam" id="PF00440">
    <property type="entry name" value="TetR_N"/>
    <property type="match status" value="1"/>
</dbReference>
<keyword evidence="1 2" id="KW-0238">DNA-binding</keyword>
<dbReference type="RefSeq" id="WP_052237199.1">
    <property type="nucleotide sequence ID" value="NZ_CP019962.1"/>
</dbReference>
<evidence type="ECO:0000313" key="4">
    <source>
        <dbReference type="EMBL" id="ARD65039.1"/>
    </source>
</evidence>